<dbReference type="AlphaFoldDB" id="A0A1S6J537"/>
<feature type="region of interest" description="Disordered" evidence="1">
    <location>
        <begin position="1"/>
        <end position="74"/>
    </location>
</feature>
<feature type="compositionally biased region" description="Pro residues" evidence="1">
    <location>
        <begin position="1"/>
        <end position="12"/>
    </location>
</feature>
<evidence type="ECO:0000256" key="1">
    <source>
        <dbReference type="SAM" id="MobiDB-lite"/>
    </source>
</evidence>
<feature type="region of interest" description="Disordered" evidence="1">
    <location>
        <begin position="97"/>
        <end position="160"/>
    </location>
</feature>
<dbReference type="OrthoDB" id="166978at2"/>
<accession>A0A1S6J537</accession>
<evidence type="ECO:0000313" key="3">
    <source>
        <dbReference type="Proteomes" id="UP000189443"/>
    </source>
</evidence>
<feature type="compositionally biased region" description="Low complexity" evidence="1">
    <location>
        <begin position="99"/>
        <end position="120"/>
    </location>
</feature>
<dbReference type="KEGG" id="spac:B1H29_07925"/>
<dbReference type="Proteomes" id="UP000189443">
    <property type="component" value="Chromosome"/>
</dbReference>
<sequence>MADTPSFPPTPQQPGGTGPSSRPGPGQGPGPHTGPVPGRAAGPHPMPTAAGQPPAFTPPPAHGTLTGGKPSRRKAWLTHGATAFVALIFGAAIGGSGEADGAADASGPAPAVTVTETAPAGKGPDAPEPAVTVTETVKETVTAKPKPTKKPGPPSSFDGDGQYLVGEDIQAGTYKTAGPQDDSIIPNCYWARLKDASGEFDAIIANDNLKGQGRVTLNKGEYFETNGCQKWEKAG</sequence>
<name>A0A1S6J537_9ACTN</name>
<protein>
    <submittedName>
        <fullName evidence="2">Uncharacterized protein</fullName>
    </submittedName>
</protein>
<organism evidence="2 3">
    <name type="scientific">Streptomyces pactum</name>
    <dbReference type="NCBI Taxonomy" id="68249"/>
    <lineage>
        <taxon>Bacteria</taxon>
        <taxon>Bacillati</taxon>
        <taxon>Actinomycetota</taxon>
        <taxon>Actinomycetes</taxon>
        <taxon>Kitasatosporales</taxon>
        <taxon>Streptomycetaceae</taxon>
        <taxon>Streptomyces</taxon>
    </lineage>
</organism>
<dbReference type="EMBL" id="CP019724">
    <property type="protein sequence ID" value="AQS66862.1"/>
    <property type="molecule type" value="Genomic_DNA"/>
</dbReference>
<keyword evidence="3" id="KW-1185">Reference proteome</keyword>
<reference evidence="2 3" key="1">
    <citation type="submission" date="2017-02" db="EMBL/GenBank/DDBJ databases">
        <title>Streptomyces pactum ACT12 Genome sequencing and assembly.</title>
        <authorList>
            <person name="Xue Q."/>
            <person name="Yan X."/>
            <person name="Jia L."/>
            <person name="Yan H."/>
        </authorList>
    </citation>
    <scope>NUCLEOTIDE SEQUENCE [LARGE SCALE GENOMIC DNA]</scope>
    <source>
        <strain evidence="2 3">ACT12</strain>
    </source>
</reference>
<feature type="compositionally biased region" description="Low complexity" evidence="1">
    <location>
        <begin position="128"/>
        <end position="145"/>
    </location>
</feature>
<gene>
    <name evidence="2" type="ORF">B1H29_07925</name>
</gene>
<proteinExistence type="predicted"/>
<evidence type="ECO:0000313" key="2">
    <source>
        <dbReference type="EMBL" id="AQS66862.1"/>
    </source>
</evidence>